<name>A0ABU4AN59_9HYPH</name>
<accession>A0ABU4AN59</accession>
<protein>
    <submittedName>
        <fullName evidence="2">DUF1499 domain-containing protein</fullName>
    </submittedName>
</protein>
<dbReference type="RefSeq" id="WP_317561860.1">
    <property type="nucleotide sequence ID" value="NZ_JAWLIP010000007.1"/>
</dbReference>
<keyword evidence="1" id="KW-0472">Membrane</keyword>
<reference evidence="2 3" key="1">
    <citation type="submission" date="2023-10" db="EMBL/GenBank/DDBJ databases">
        <authorList>
            <person name="Venkata Ramana C."/>
            <person name="Sasikala C."/>
            <person name="Dhurka M."/>
        </authorList>
    </citation>
    <scope>NUCLEOTIDE SEQUENCE [LARGE SCALE GENOMIC DNA]</scope>
    <source>
        <strain evidence="2 3">KCTC 32151</strain>
    </source>
</reference>
<organism evidence="2 3">
    <name type="scientific">Nitratireductor aquimarinus</name>
    <dbReference type="NCBI Taxonomy" id="889300"/>
    <lineage>
        <taxon>Bacteria</taxon>
        <taxon>Pseudomonadati</taxon>
        <taxon>Pseudomonadota</taxon>
        <taxon>Alphaproteobacteria</taxon>
        <taxon>Hyphomicrobiales</taxon>
        <taxon>Phyllobacteriaceae</taxon>
        <taxon>Nitratireductor</taxon>
    </lineage>
</organism>
<feature type="transmembrane region" description="Helical" evidence="1">
    <location>
        <begin position="45"/>
        <end position="67"/>
    </location>
</feature>
<feature type="transmembrane region" description="Helical" evidence="1">
    <location>
        <begin position="79"/>
        <end position="102"/>
    </location>
</feature>
<keyword evidence="1" id="KW-0812">Transmembrane</keyword>
<comment type="caution">
    <text evidence="2">The sequence shown here is derived from an EMBL/GenBank/DDBJ whole genome shotgun (WGS) entry which is preliminary data.</text>
</comment>
<dbReference type="InterPro" id="IPR010865">
    <property type="entry name" value="DUF1499"/>
</dbReference>
<evidence type="ECO:0000313" key="2">
    <source>
        <dbReference type="EMBL" id="MDV6227664.1"/>
    </source>
</evidence>
<evidence type="ECO:0000256" key="1">
    <source>
        <dbReference type="SAM" id="Phobius"/>
    </source>
</evidence>
<keyword evidence="1" id="KW-1133">Transmembrane helix</keyword>
<dbReference type="Pfam" id="PF07386">
    <property type="entry name" value="DUF1499"/>
    <property type="match status" value="1"/>
</dbReference>
<keyword evidence="3" id="KW-1185">Reference proteome</keyword>
<sequence length="259" mass="28306">MTATLVRQMAPAAPWCRRLALFSLVLLIVSGASHRFGLLETVPFLWLLGLGGALAFVAFMLGVMALLQVWEHGSLGAAMAAGGMVIAAIALVPFGISGYRFFEHPQLIDISTDPENPPQMPLAARARSGVMNAVEPMSAESQAMQQQDYPEVTGRRYEYTADNVIEVVRAMMRERGWQPQGPEGLQLAGASVTLEGVAHSYLLGFPSDVAIRIEDDQAATFVDMRSASRYGRHDLGDNAQRIQRFLKELDERMAFLAPV</sequence>
<proteinExistence type="predicted"/>
<dbReference type="EMBL" id="JAWLIP010000007">
    <property type="protein sequence ID" value="MDV6227664.1"/>
    <property type="molecule type" value="Genomic_DNA"/>
</dbReference>
<evidence type="ECO:0000313" key="3">
    <source>
        <dbReference type="Proteomes" id="UP001185659"/>
    </source>
</evidence>
<dbReference type="Proteomes" id="UP001185659">
    <property type="component" value="Unassembled WGS sequence"/>
</dbReference>
<gene>
    <name evidence="2" type="ORF">R2G56_15300</name>
</gene>